<dbReference type="OrthoDB" id="3679680at2"/>
<accession>A0A4R2JP85</accession>
<comment type="caution">
    <text evidence="1">The sequence shown here is derived from an EMBL/GenBank/DDBJ whole genome shotgun (WGS) entry which is preliminary data.</text>
</comment>
<evidence type="ECO:0000313" key="1">
    <source>
        <dbReference type="EMBL" id="TCO55975.1"/>
    </source>
</evidence>
<reference evidence="1 2" key="1">
    <citation type="submission" date="2019-03" db="EMBL/GenBank/DDBJ databases">
        <title>Genomic Encyclopedia of Type Strains, Phase IV (KMG-IV): sequencing the most valuable type-strain genomes for metagenomic binning, comparative biology and taxonomic classification.</title>
        <authorList>
            <person name="Goeker M."/>
        </authorList>
    </citation>
    <scope>NUCLEOTIDE SEQUENCE [LARGE SCALE GENOMIC DNA]</scope>
    <source>
        <strain evidence="1 2">DSM 45934</strain>
    </source>
</reference>
<name>A0A4R2JP85_9PSEU</name>
<proteinExistence type="predicted"/>
<dbReference type="RefSeq" id="WP_132122194.1">
    <property type="nucleotide sequence ID" value="NZ_SLWS01000007.1"/>
</dbReference>
<dbReference type="EMBL" id="SLWS01000007">
    <property type="protein sequence ID" value="TCO55975.1"/>
    <property type="molecule type" value="Genomic_DNA"/>
</dbReference>
<dbReference type="AlphaFoldDB" id="A0A4R2JP85"/>
<evidence type="ECO:0000313" key="2">
    <source>
        <dbReference type="Proteomes" id="UP000295680"/>
    </source>
</evidence>
<dbReference type="Proteomes" id="UP000295680">
    <property type="component" value="Unassembled WGS sequence"/>
</dbReference>
<organism evidence="1 2">
    <name type="scientific">Actinocrispum wychmicini</name>
    <dbReference type="NCBI Taxonomy" id="1213861"/>
    <lineage>
        <taxon>Bacteria</taxon>
        <taxon>Bacillati</taxon>
        <taxon>Actinomycetota</taxon>
        <taxon>Actinomycetes</taxon>
        <taxon>Pseudonocardiales</taxon>
        <taxon>Pseudonocardiaceae</taxon>
        <taxon>Actinocrispum</taxon>
    </lineage>
</organism>
<protein>
    <submittedName>
        <fullName evidence="1">Uncharacterized protein</fullName>
    </submittedName>
</protein>
<sequence length="163" mass="18230">MDTLAERLDRIHLRVRVPGMAIYGELSDRRRIAISFGEDTYPWMNEPRLEQALAVVARLLTAGWAQEYHRAMRNSGLEVSLSPDLRDDDYEQARAELTATGASADGLVTISAVNLRDFAVGITRGTIREVPEREFVASANEAAAAFLADHMAKIRELQHRHLS</sequence>
<keyword evidence="2" id="KW-1185">Reference proteome</keyword>
<gene>
    <name evidence="1" type="ORF">EV192_107400</name>
</gene>